<dbReference type="SUPFAM" id="SSF82784">
    <property type="entry name" value="OsmC-like"/>
    <property type="match status" value="1"/>
</dbReference>
<comment type="similarity">
    <text evidence="1">Belongs to the OsmC/Ohr family.</text>
</comment>
<dbReference type="EMBL" id="JACHHV010000048">
    <property type="protein sequence ID" value="MBB5888758.1"/>
    <property type="molecule type" value="Genomic_DNA"/>
</dbReference>
<dbReference type="PANTHER" id="PTHR33797:SF2">
    <property type="entry name" value="ORGANIC HYDROPEROXIDE RESISTANCE PROTEIN-LIKE"/>
    <property type="match status" value="1"/>
</dbReference>
<dbReference type="InterPro" id="IPR015946">
    <property type="entry name" value="KH_dom-like_a/b"/>
</dbReference>
<dbReference type="Proteomes" id="UP000562464">
    <property type="component" value="Unassembled WGS sequence"/>
</dbReference>
<dbReference type="InterPro" id="IPR003718">
    <property type="entry name" value="OsmC/Ohr_fam"/>
</dbReference>
<evidence type="ECO:0000256" key="1">
    <source>
        <dbReference type="ARBA" id="ARBA00007378"/>
    </source>
</evidence>
<dbReference type="GO" id="GO:0006979">
    <property type="term" value="P:response to oxidative stress"/>
    <property type="evidence" value="ECO:0007669"/>
    <property type="project" value="InterPro"/>
</dbReference>
<evidence type="ECO:0000313" key="3">
    <source>
        <dbReference type="Proteomes" id="UP000562464"/>
    </source>
</evidence>
<keyword evidence="3" id="KW-1185">Reference proteome</keyword>
<dbReference type="PANTHER" id="PTHR33797">
    <property type="entry name" value="ORGANIC HYDROPEROXIDE RESISTANCE PROTEIN-LIKE"/>
    <property type="match status" value="1"/>
</dbReference>
<gene>
    <name evidence="2" type="ORF">HNQ37_001671</name>
</gene>
<reference evidence="2 3" key="1">
    <citation type="submission" date="2020-08" db="EMBL/GenBank/DDBJ databases">
        <title>Genomic Encyclopedia of Type Strains, Phase IV (KMG-IV): sequencing the most valuable type-strain genomes for metagenomic binning, comparative biology and taxonomic classification.</title>
        <authorList>
            <person name="Goeker M."/>
        </authorList>
    </citation>
    <scope>NUCLEOTIDE SEQUENCE [LARGE SCALE GENOMIC DNA]</scope>
    <source>
        <strain evidence="2 3">DSM 14925</strain>
    </source>
</reference>
<evidence type="ECO:0000313" key="2">
    <source>
        <dbReference type="EMBL" id="MBB5888758.1"/>
    </source>
</evidence>
<accession>A0A841CAL3</accession>
<proteinExistence type="inferred from homology"/>
<dbReference type="InterPro" id="IPR019953">
    <property type="entry name" value="OHR"/>
</dbReference>
<organism evidence="2 3">
    <name type="scientific">Lactovum miscens</name>
    <dbReference type="NCBI Taxonomy" id="190387"/>
    <lineage>
        <taxon>Bacteria</taxon>
        <taxon>Bacillati</taxon>
        <taxon>Bacillota</taxon>
        <taxon>Bacilli</taxon>
        <taxon>Lactobacillales</taxon>
        <taxon>Streptococcaceae</taxon>
        <taxon>Lactovum</taxon>
    </lineage>
</organism>
<dbReference type="RefSeq" id="WP_183541175.1">
    <property type="nucleotide sequence ID" value="NZ_DASWOY010000024.1"/>
</dbReference>
<dbReference type="Gene3D" id="3.30.300.20">
    <property type="match status" value="1"/>
</dbReference>
<comment type="caution">
    <text evidence="2">The sequence shown here is derived from an EMBL/GenBank/DDBJ whole genome shotgun (WGS) entry which is preliminary data.</text>
</comment>
<sequence>MKIKTHPEATYHTTAINEVGMEGISYIENGLSYPISSPNNDLPGTNPEQLLGLALSTCLNATLEAIENKNGYAHSSKVRVDVYQANDTKGLKFLVDVTVYIPLTEEVGERNAEAMFKLAESRCPVAKLVGGNEGVNFQLVHKWD</sequence>
<protein>
    <submittedName>
        <fullName evidence="2">Organic hydroperoxide reductase OsmC/OhrA</fullName>
    </submittedName>
</protein>
<dbReference type="Pfam" id="PF02566">
    <property type="entry name" value="OsmC"/>
    <property type="match status" value="1"/>
</dbReference>
<dbReference type="InterPro" id="IPR036102">
    <property type="entry name" value="OsmC/Ohrsf"/>
</dbReference>
<dbReference type="AlphaFoldDB" id="A0A841CAL3"/>
<name>A0A841CAL3_9LACT</name>